<keyword evidence="4" id="KW-0456">Lyase</keyword>
<dbReference type="InterPro" id="IPR042262">
    <property type="entry name" value="CN_hydtase_beta_C"/>
</dbReference>
<evidence type="ECO:0000259" key="6">
    <source>
        <dbReference type="Pfam" id="PF02211"/>
    </source>
</evidence>
<evidence type="ECO:0000259" key="7">
    <source>
        <dbReference type="Pfam" id="PF21006"/>
    </source>
</evidence>
<evidence type="ECO:0000313" key="8">
    <source>
        <dbReference type="EMBL" id="PWK56067.1"/>
    </source>
</evidence>
<name>A0A316GMF7_9RHOB</name>
<reference evidence="8 9" key="1">
    <citation type="submission" date="2018-05" db="EMBL/GenBank/DDBJ databases">
        <title>Genomic Encyclopedia of Type Strains, Phase IV (KMG-IV): sequencing the most valuable type-strain genomes for metagenomic binning, comparative biology and taxonomic classification.</title>
        <authorList>
            <person name="Goeker M."/>
        </authorList>
    </citation>
    <scope>NUCLEOTIDE SEQUENCE [LARGE SCALE GENOMIC DNA]</scope>
    <source>
        <strain evidence="8 9">DSM 103371</strain>
    </source>
</reference>
<dbReference type="InterPro" id="IPR049054">
    <property type="entry name" value="CN_hydtase_beta-like_N"/>
</dbReference>
<comment type="caution">
    <text evidence="8">The sequence shown here is derived from an EMBL/GenBank/DDBJ whole genome shotgun (WGS) entry which is preliminary data.</text>
</comment>
<dbReference type="GO" id="GO:0018822">
    <property type="term" value="F:nitrile hydratase activity"/>
    <property type="evidence" value="ECO:0007669"/>
    <property type="project" value="UniProtKB-EC"/>
</dbReference>
<comment type="function">
    <text evidence="1">NHase catalyzes the hydration of various nitrile compounds to the corresponding amides.</text>
</comment>
<accession>A0A316GMF7</accession>
<dbReference type="EC" id="4.2.1.84" evidence="3"/>
<dbReference type="AlphaFoldDB" id="A0A316GMF7"/>
<evidence type="ECO:0000256" key="4">
    <source>
        <dbReference type="ARBA" id="ARBA00023239"/>
    </source>
</evidence>
<comment type="similarity">
    <text evidence="2">Belongs to the nitrile hydratase subunit beta family.</text>
</comment>
<dbReference type="Gene3D" id="1.10.472.20">
    <property type="entry name" value="Nitrile hydratase, beta subunit"/>
    <property type="match status" value="1"/>
</dbReference>
<dbReference type="Pfam" id="PF21006">
    <property type="entry name" value="NHase_beta_N"/>
    <property type="match status" value="1"/>
</dbReference>
<dbReference type="KEGG" id="salo:EF888_17950"/>
<evidence type="ECO:0000256" key="1">
    <source>
        <dbReference type="ARBA" id="ARBA00004042"/>
    </source>
</evidence>
<dbReference type="GO" id="GO:0046914">
    <property type="term" value="F:transition metal ion binding"/>
    <property type="evidence" value="ECO:0007669"/>
    <property type="project" value="InterPro"/>
</dbReference>
<protein>
    <recommendedName>
        <fullName evidence="3">nitrile hydratase</fullName>
        <ecNumber evidence="3">4.2.1.84</ecNumber>
    </recommendedName>
</protein>
<evidence type="ECO:0000256" key="3">
    <source>
        <dbReference type="ARBA" id="ARBA00013079"/>
    </source>
</evidence>
<dbReference type="InterPro" id="IPR008990">
    <property type="entry name" value="Elect_transpt_acc-like_dom_sf"/>
</dbReference>
<sequence>MDGPQDLGGKEDFGPIDVASPDFRHDWERRQWALSKLCPVPGITIDWFRHGLENMPPAVYLSVPYFKKWNANEMALGLDAGVYSLSELVSGHAKDPADPAPVQSVDALEDRQRALARSFAVEADTQPLFRVGDRVTTAARPTEGHSRLPAYARAATGTVTHHHGAHLFADAGARGEHIGHHLYTVEFAAPDLWTGADPRDTVRIDLWEPCLDRA</sequence>
<dbReference type="SUPFAM" id="SSF50090">
    <property type="entry name" value="Electron transport accessory proteins"/>
    <property type="match status" value="1"/>
</dbReference>
<evidence type="ECO:0000256" key="5">
    <source>
        <dbReference type="ARBA" id="ARBA00044877"/>
    </source>
</evidence>
<feature type="domain" description="Nitrile hydratase beta subunit-like N-terminal" evidence="7">
    <location>
        <begin position="1"/>
        <end position="101"/>
    </location>
</feature>
<dbReference type="InterPro" id="IPR003168">
    <property type="entry name" value="Nitrile_hydratase_bsu"/>
</dbReference>
<dbReference type="OrthoDB" id="3478924at2"/>
<dbReference type="Gene3D" id="2.30.30.50">
    <property type="match status" value="1"/>
</dbReference>
<keyword evidence="9" id="KW-1185">Reference proteome</keyword>
<dbReference type="RefSeq" id="WP_109759500.1">
    <property type="nucleotide sequence ID" value="NZ_CP034588.1"/>
</dbReference>
<evidence type="ECO:0000256" key="2">
    <source>
        <dbReference type="ARBA" id="ARBA00009098"/>
    </source>
</evidence>
<dbReference type="Proteomes" id="UP000245390">
    <property type="component" value="Unassembled WGS sequence"/>
</dbReference>
<evidence type="ECO:0000313" key="9">
    <source>
        <dbReference type="Proteomes" id="UP000245390"/>
    </source>
</evidence>
<proteinExistence type="inferred from homology"/>
<organism evidence="8 9">
    <name type="scientific">Silicimonas algicola</name>
    <dbReference type="NCBI Taxonomy" id="1826607"/>
    <lineage>
        <taxon>Bacteria</taxon>
        <taxon>Pseudomonadati</taxon>
        <taxon>Pseudomonadota</taxon>
        <taxon>Alphaproteobacteria</taxon>
        <taxon>Rhodobacterales</taxon>
        <taxon>Paracoccaceae</taxon>
    </lineage>
</organism>
<feature type="domain" description="Nitrile hydratase beta subunit" evidence="6">
    <location>
        <begin position="121"/>
        <end position="212"/>
    </location>
</feature>
<dbReference type="Pfam" id="PF02211">
    <property type="entry name" value="NHase_beta_C"/>
    <property type="match status" value="1"/>
</dbReference>
<dbReference type="InterPro" id="IPR024690">
    <property type="entry name" value="CN_hydtase_beta_dom_C"/>
</dbReference>
<dbReference type="EMBL" id="QGGV01000005">
    <property type="protein sequence ID" value="PWK56067.1"/>
    <property type="molecule type" value="Genomic_DNA"/>
</dbReference>
<dbReference type="NCBIfam" id="TIGR03888">
    <property type="entry name" value="nitrile_beta"/>
    <property type="match status" value="1"/>
</dbReference>
<gene>
    <name evidence="8" type="ORF">C8D95_105132</name>
</gene>
<comment type="catalytic activity">
    <reaction evidence="5">
        <text>an aliphatic primary amide = an aliphatic nitrile + H2O</text>
        <dbReference type="Rhea" id="RHEA:12673"/>
        <dbReference type="ChEBI" id="CHEBI:15377"/>
        <dbReference type="ChEBI" id="CHEBI:65285"/>
        <dbReference type="ChEBI" id="CHEBI:80291"/>
        <dbReference type="EC" id="4.2.1.84"/>
    </reaction>
</comment>